<evidence type="ECO:0000313" key="3">
    <source>
        <dbReference type="Proteomes" id="UP000008820"/>
    </source>
</evidence>
<dbReference type="EnsemblMetazoa" id="AAEL010959-RA">
    <property type="protein sequence ID" value="AAEL010959-PA"/>
    <property type="gene ID" value="AAEL010959"/>
</dbReference>
<evidence type="ECO:0000256" key="1">
    <source>
        <dbReference type="ARBA" id="ARBA00024195"/>
    </source>
</evidence>
<reference evidence="2" key="2">
    <citation type="submission" date="2020-05" db="UniProtKB">
        <authorList>
            <consortium name="EnsemblMetazoa"/>
        </authorList>
    </citation>
    <scope>IDENTIFICATION</scope>
    <source>
        <strain evidence="2">LVP_AGWG</strain>
    </source>
</reference>
<dbReference type="PANTHER" id="PTHR24260:SF136">
    <property type="entry name" value="GH08193P-RELATED"/>
    <property type="match status" value="1"/>
</dbReference>
<dbReference type="GO" id="GO:0006508">
    <property type="term" value="P:proteolysis"/>
    <property type="evidence" value="ECO:0007669"/>
    <property type="project" value="InterPro"/>
</dbReference>
<dbReference type="OrthoDB" id="6261922at2759"/>
<organism evidence="2 3">
    <name type="scientific">Aedes aegypti</name>
    <name type="common">Yellowfever mosquito</name>
    <name type="synonym">Culex aegypti</name>
    <dbReference type="NCBI Taxonomy" id="7159"/>
    <lineage>
        <taxon>Eukaryota</taxon>
        <taxon>Metazoa</taxon>
        <taxon>Ecdysozoa</taxon>
        <taxon>Arthropoda</taxon>
        <taxon>Hexapoda</taxon>
        <taxon>Insecta</taxon>
        <taxon>Pterygota</taxon>
        <taxon>Neoptera</taxon>
        <taxon>Endopterygota</taxon>
        <taxon>Diptera</taxon>
        <taxon>Nematocera</taxon>
        <taxon>Culicoidea</taxon>
        <taxon>Culicidae</taxon>
        <taxon>Culicinae</taxon>
        <taxon>Aedini</taxon>
        <taxon>Aedes</taxon>
        <taxon>Stegomyia</taxon>
    </lineage>
</organism>
<dbReference type="GO" id="GO:0004252">
    <property type="term" value="F:serine-type endopeptidase activity"/>
    <property type="evidence" value="ECO:0007669"/>
    <property type="project" value="InterPro"/>
</dbReference>
<dbReference type="Pfam" id="PF00089">
    <property type="entry name" value="Trypsin"/>
    <property type="match status" value="1"/>
</dbReference>
<dbReference type="InterPro" id="IPR009003">
    <property type="entry name" value="Peptidase_S1_PA"/>
</dbReference>
<dbReference type="SUPFAM" id="SSF50494">
    <property type="entry name" value="Trypsin-like serine proteases"/>
    <property type="match status" value="1"/>
</dbReference>
<protein>
    <submittedName>
        <fullName evidence="2">Uncharacterized protein</fullName>
    </submittedName>
</protein>
<dbReference type="InterPro" id="IPR051333">
    <property type="entry name" value="CLIP_Serine_Protease"/>
</dbReference>
<keyword evidence="3" id="KW-1185">Reference proteome</keyword>
<gene>
    <name evidence="2" type="primary">5574145</name>
</gene>
<dbReference type="InterPro" id="IPR001254">
    <property type="entry name" value="Trypsin_dom"/>
</dbReference>
<name>A0A1S4FSA6_AEDAE</name>
<accession>A0A1S4FSA6</accession>
<comment type="similarity">
    <text evidence="1">Belongs to the peptidase S1 family. CLIP subfamily.</text>
</comment>
<reference evidence="2 3" key="1">
    <citation type="submission" date="2017-06" db="EMBL/GenBank/DDBJ databases">
        <title>Aedes aegypti genome working group (AGWG) sequencing and assembly.</title>
        <authorList>
            <consortium name="Aedes aegypti Genome Working Group (AGWG)"/>
            <person name="Matthews B.J."/>
        </authorList>
    </citation>
    <scope>NUCLEOTIDE SEQUENCE [LARGE SCALE GENOMIC DNA]</scope>
    <source>
        <strain evidence="2 3">LVP_AGWG</strain>
    </source>
</reference>
<dbReference type="VEuPathDB" id="VectorBase:AAEL010959"/>
<dbReference type="AlphaFoldDB" id="A0A1S4FSA6"/>
<proteinExistence type="inferred from homology"/>
<dbReference type="PANTHER" id="PTHR24260">
    <property type="match status" value="1"/>
</dbReference>
<dbReference type="PROSITE" id="PS50240">
    <property type="entry name" value="TRYPSIN_DOM"/>
    <property type="match status" value="1"/>
</dbReference>
<dbReference type="Proteomes" id="UP000008820">
    <property type="component" value="Chromosome 1"/>
</dbReference>
<evidence type="ECO:0000313" key="2">
    <source>
        <dbReference type="EnsemblMetazoa" id="AAEL010959-PA"/>
    </source>
</evidence>
<sequence length="276" mass="30704">MTSLEALFPRSEIRHLTMMLFVPLIIVIGSLGVQAEQVHSPRVANGNLAAHVPHNAYILYKNDQLGGFFGGGTIISDCHIITAAQNIVEFTQWDVGVGSNVFDQLSTITSREATAHPEFDPIISANDIGIITLPGSLEFTSNVFPIALPDLNSQQTELLPLENEEGVILGFGFTSTASMDRSDFLMHTFQRVTADERCQRFYQVEVPQHFCAEDNGPRQSNLCIRDVGAGFATYVRGRLTLTGIASLIRERCDNRNPTGYVRIDYYREWIHNVTQI</sequence>
<dbReference type="InParanoid" id="A0A1S4FSA6"/>
<dbReference type="Gene3D" id="2.40.10.10">
    <property type="entry name" value="Trypsin-like serine proteases"/>
    <property type="match status" value="1"/>
</dbReference>
<dbReference type="InterPro" id="IPR043504">
    <property type="entry name" value="Peptidase_S1_PA_chymotrypsin"/>
</dbReference>
<dbReference type="SMART" id="SM00020">
    <property type="entry name" value="Tryp_SPc"/>
    <property type="match status" value="1"/>
</dbReference>